<dbReference type="Pfam" id="PF18859">
    <property type="entry name" value="acVLRF1"/>
    <property type="match status" value="1"/>
</dbReference>
<sequence>MLDRLLMRDGLKSRIEDLEEERDSLRARLDAEEERRREAARRRQDAEERVNELEHRIEELTDRVDRAEDEEAAAEFRGTETLRRGRLDSVLSRLRSVEAGTEGALSAMVTDGDVPEAVRERLGDRAPLVRRAAPTLVYRDDAGVVSCALDPPLPPEPFCEWDDRFRVEGSWFRPTGRLAFGLVRSDTFALGTYEGGERVDYAGFTTDVMSEHDKGGYSQARFERIRDEQIDEHLDRCRERLSDVDADRVVLVGERTVLTEVREHADRTAGSDATGDPEEALEAAFEDFWTATLRLL</sequence>
<reference evidence="3 4" key="1">
    <citation type="submission" date="2020-06" db="EMBL/GenBank/DDBJ databases">
        <title>NJ-3-1, isolated from saline soil.</title>
        <authorList>
            <person name="Cui H.L."/>
            <person name="Shi X."/>
        </authorList>
    </citation>
    <scope>NUCLEOTIDE SEQUENCE [LARGE SCALE GENOMIC DNA]</scope>
    <source>
        <strain evidence="3 4">NJ-3-1</strain>
    </source>
</reference>
<dbReference type="RefSeq" id="WP_179268135.1">
    <property type="nucleotide sequence ID" value="NZ_CP058579.1"/>
</dbReference>
<dbReference type="OrthoDB" id="124486at2157"/>
<dbReference type="Gene3D" id="3.30.420.60">
    <property type="entry name" value="eRF1 domain 2"/>
    <property type="match status" value="1"/>
</dbReference>
<feature type="coiled-coil region" evidence="1">
    <location>
        <begin position="8"/>
        <end position="77"/>
    </location>
</feature>
<keyword evidence="4" id="KW-1185">Reference proteome</keyword>
<keyword evidence="1" id="KW-0175">Coiled coil</keyword>
<evidence type="ECO:0000256" key="1">
    <source>
        <dbReference type="SAM" id="Coils"/>
    </source>
</evidence>
<evidence type="ECO:0000313" key="3">
    <source>
        <dbReference type="EMBL" id="QLG61550.1"/>
    </source>
</evidence>
<evidence type="ECO:0000313" key="4">
    <source>
        <dbReference type="Proteomes" id="UP000509626"/>
    </source>
</evidence>
<dbReference type="EMBL" id="CP058579">
    <property type="protein sequence ID" value="QLG61550.1"/>
    <property type="molecule type" value="Genomic_DNA"/>
</dbReference>
<accession>A0A7D5LA42</accession>
<dbReference type="KEGG" id="halu:HUG12_07345"/>
<name>A0A7D5LA42_9EURY</name>
<dbReference type="SUPFAM" id="SSF53137">
    <property type="entry name" value="Translational machinery components"/>
    <property type="match status" value="1"/>
</dbReference>
<evidence type="ECO:0000259" key="2">
    <source>
        <dbReference type="Pfam" id="PF18859"/>
    </source>
</evidence>
<dbReference type="AlphaFoldDB" id="A0A7D5LA42"/>
<gene>
    <name evidence="3" type="ORF">HUG12_07345</name>
</gene>
<dbReference type="Proteomes" id="UP000509626">
    <property type="component" value="Chromosome"/>
</dbReference>
<protein>
    <recommendedName>
        <fullName evidence="2">Actinobacteria/chloroflexi VLRF1 release factor domain-containing protein</fullName>
    </recommendedName>
</protein>
<dbReference type="GeneID" id="56037262"/>
<dbReference type="InterPro" id="IPR042226">
    <property type="entry name" value="eFR1_2_sf"/>
</dbReference>
<feature type="domain" description="Actinobacteria/chloroflexi VLRF1 release factor" evidence="2">
    <location>
        <begin position="177"/>
        <end position="293"/>
    </location>
</feature>
<dbReference type="Gene3D" id="1.20.5.340">
    <property type="match status" value="1"/>
</dbReference>
<dbReference type="SUPFAM" id="SSF57997">
    <property type="entry name" value="Tropomyosin"/>
    <property type="match status" value="1"/>
</dbReference>
<proteinExistence type="predicted"/>
<organism evidence="3 4">
    <name type="scientific">Halorarum salinum</name>
    <dbReference type="NCBI Taxonomy" id="2743089"/>
    <lineage>
        <taxon>Archaea</taxon>
        <taxon>Methanobacteriati</taxon>
        <taxon>Methanobacteriota</taxon>
        <taxon>Stenosarchaea group</taxon>
        <taxon>Halobacteria</taxon>
        <taxon>Halobacteriales</taxon>
        <taxon>Haloferacaceae</taxon>
        <taxon>Halorarum</taxon>
    </lineage>
</organism>
<dbReference type="InterPro" id="IPR040783">
    <property type="entry name" value="VLRF1"/>
</dbReference>